<dbReference type="InterPro" id="IPR002252">
    <property type="entry name" value="Glyco_hydro_36"/>
</dbReference>
<keyword evidence="9" id="KW-1185">Reference proteome</keyword>
<dbReference type="CDD" id="cd14791">
    <property type="entry name" value="GH36"/>
    <property type="match status" value="1"/>
</dbReference>
<dbReference type="PANTHER" id="PTHR43053">
    <property type="entry name" value="GLYCOSIDASE FAMILY 31"/>
    <property type="match status" value="1"/>
</dbReference>
<comment type="catalytic activity">
    <reaction evidence="1">
        <text>Hydrolysis of terminal, non-reducing alpha-D-galactose residues in alpha-D-galactosides, including galactose oligosaccharides, galactomannans and galactolipids.</text>
        <dbReference type="EC" id="3.2.1.22"/>
    </reaction>
</comment>
<feature type="region of interest" description="Disordered" evidence="5">
    <location>
        <begin position="189"/>
        <end position="218"/>
    </location>
</feature>
<organism evidence="8 9">
    <name type="scientific">Jiangella asiatica</name>
    <dbReference type="NCBI Taxonomy" id="2530372"/>
    <lineage>
        <taxon>Bacteria</taxon>
        <taxon>Bacillati</taxon>
        <taxon>Actinomycetota</taxon>
        <taxon>Actinomycetes</taxon>
        <taxon>Jiangellales</taxon>
        <taxon>Jiangellaceae</taxon>
        <taxon>Jiangella</taxon>
    </lineage>
</organism>
<dbReference type="AlphaFoldDB" id="A0A4R5CD42"/>
<feature type="domain" description="Glycosyl hydrolase family 36 N-terminal" evidence="7">
    <location>
        <begin position="312"/>
        <end position="543"/>
    </location>
</feature>
<dbReference type="PANTHER" id="PTHR43053:SF3">
    <property type="entry name" value="ALPHA-GALACTOSIDASE C-RELATED"/>
    <property type="match status" value="1"/>
</dbReference>
<dbReference type="InterPro" id="IPR013780">
    <property type="entry name" value="Glyco_hydro_b"/>
</dbReference>
<dbReference type="EC" id="3.2.1.22" evidence="2"/>
<reference evidence="8 9" key="1">
    <citation type="submission" date="2019-03" db="EMBL/GenBank/DDBJ databases">
        <title>Draft genome sequences of novel Actinobacteria.</title>
        <authorList>
            <person name="Sahin N."/>
            <person name="Ay H."/>
            <person name="Saygin H."/>
        </authorList>
    </citation>
    <scope>NUCLEOTIDE SEQUENCE [LARGE SCALE GENOMIC DNA]</scope>
    <source>
        <strain evidence="8 9">5K138</strain>
    </source>
</reference>
<dbReference type="PRINTS" id="PR00743">
    <property type="entry name" value="GLHYDRLASE36"/>
</dbReference>
<dbReference type="InterPro" id="IPR031705">
    <property type="entry name" value="Glyco_hydro_36_C"/>
</dbReference>
<keyword evidence="4" id="KW-0326">Glycosidase</keyword>
<feature type="region of interest" description="Disordered" evidence="5">
    <location>
        <begin position="1"/>
        <end position="50"/>
    </location>
</feature>
<evidence type="ECO:0000256" key="4">
    <source>
        <dbReference type="ARBA" id="ARBA00023295"/>
    </source>
</evidence>
<dbReference type="Pfam" id="PF16874">
    <property type="entry name" value="Glyco_hydro_36C"/>
    <property type="match status" value="1"/>
</dbReference>
<gene>
    <name evidence="8" type="ORF">E1269_30105</name>
</gene>
<feature type="domain" description="Glycosyl hydrolase family 36 C-terminal" evidence="6">
    <location>
        <begin position="902"/>
        <end position="977"/>
    </location>
</feature>
<evidence type="ECO:0000259" key="7">
    <source>
        <dbReference type="Pfam" id="PF16875"/>
    </source>
</evidence>
<evidence type="ECO:0000313" key="8">
    <source>
        <dbReference type="EMBL" id="TDD96766.1"/>
    </source>
</evidence>
<dbReference type="GO" id="GO:0016052">
    <property type="term" value="P:carbohydrate catabolic process"/>
    <property type="evidence" value="ECO:0007669"/>
    <property type="project" value="InterPro"/>
</dbReference>
<evidence type="ECO:0000256" key="1">
    <source>
        <dbReference type="ARBA" id="ARBA00001255"/>
    </source>
</evidence>
<dbReference type="InterPro" id="IPR031704">
    <property type="entry name" value="Glyco_hydro_36_N"/>
</dbReference>
<accession>A0A4R5CD42</accession>
<evidence type="ECO:0000256" key="2">
    <source>
        <dbReference type="ARBA" id="ARBA00012755"/>
    </source>
</evidence>
<dbReference type="Gene3D" id="3.20.20.70">
    <property type="entry name" value="Aldolase class I"/>
    <property type="match status" value="1"/>
</dbReference>
<dbReference type="FunFam" id="3.20.20.70:FF:000118">
    <property type="entry name" value="Alpha-galactosidase"/>
    <property type="match status" value="1"/>
</dbReference>
<comment type="caution">
    <text evidence="8">The sequence shown here is derived from an EMBL/GenBank/DDBJ whole genome shotgun (WGS) entry which is preliminary data.</text>
</comment>
<dbReference type="InterPro" id="IPR017853">
    <property type="entry name" value="GH"/>
</dbReference>
<dbReference type="OrthoDB" id="9758822at2"/>
<dbReference type="EMBL" id="SMKZ01000079">
    <property type="protein sequence ID" value="TDD96766.1"/>
    <property type="molecule type" value="Genomic_DNA"/>
</dbReference>
<protein>
    <recommendedName>
        <fullName evidence="2">alpha-galactosidase</fullName>
        <ecNumber evidence="2">3.2.1.22</ecNumber>
    </recommendedName>
</protein>
<name>A0A4R5CD42_9ACTN</name>
<dbReference type="GO" id="GO:0004557">
    <property type="term" value="F:alpha-galactosidase activity"/>
    <property type="evidence" value="ECO:0007669"/>
    <property type="project" value="UniProtKB-EC"/>
</dbReference>
<proteinExistence type="predicted"/>
<feature type="region of interest" description="Disordered" evidence="5">
    <location>
        <begin position="231"/>
        <end position="261"/>
    </location>
</feature>
<dbReference type="Pfam" id="PF02065">
    <property type="entry name" value="Melibiase"/>
    <property type="match status" value="1"/>
</dbReference>
<evidence type="ECO:0000256" key="5">
    <source>
        <dbReference type="SAM" id="MobiDB-lite"/>
    </source>
</evidence>
<dbReference type="Pfam" id="PF16875">
    <property type="entry name" value="Glyco_hydro_36N"/>
    <property type="match status" value="1"/>
</dbReference>
<dbReference type="InterPro" id="IPR038417">
    <property type="entry name" value="Alpga-gal_N_sf"/>
</dbReference>
<dbReference type="Proteomes" id="UP000294739">
    <property type="component" value="Unassembled WGS sequence"/>
</dbReference>
<keyword evidence="3" id="KW-0378">Hydrolase</keyword>
<evidence type="ECO:0000256" key="3">
    <source>
        <dbReference type="ARBA" id="ARBA00022801"/>
    </source>
</evidence>
<dbReference type="Gene3D" id="2.60.40.1180">
    <property type="entry name" value="Golgi alpha-mannosidase II"/>
    <property type="match status" value="1"/>
</dbReference>
<sequence length="981" mass="107382">MPPQVAAQLEHRREPLVAEAQQQVTGRQVGQPDAERVAQPGGQRARLDRVRGRADAADVVHRKAPLLAWPDDTTAAAAEPRRRVQLRLGVDQRAGHGRPGDAGVHEIPAVQTGCRLVGAVGAGLAGLGRLGEVVQRHDVHGSVEGERYQLQPAPLRLEPPGERERVGAVDLRVGDDEPVAVHVGAVHHAGRPARRGAVGRGHHRRLHRRGDDRAGPPVGQLHDVAVAVPAPEVGRAGDPDPVVVQPWRRRGHGPPPVRRSSVRRRRTLTWNSVPRLVSGVTDSTAIRHLPDHDAFLLTGSGFSYAFAVGADGSLRHLHWGGPLGASDVAALLGDDARDFGSNTWSHPRAHTEELVQHGGRRLDETALKVEFADGVRALDLAYAGHRIAGDELAVTLTDRHYPFDAVLSYRVRPDEGVLERRCELVNRGEHPVVVDRAASASWPLPWRPRWEATWLAGMYAAETQVTRRALGPGRLVLESRRGIPGHAAQPWLALDAGAGDTTGEVWSVALAWSGSWRLVGELAFDGRLHVTAGVNDYDLRLPLAPGTSWTTPVVAGVYTAAGHDDLTDRWHRYERRHVAPRPDTIRPVLYNSWEATFFDVRPESQVELARRAAGLGAELFVVDDGWFAGRDDESAGIGDWTPDARRFPDGLAPLAEEVHRLGMRFGVWVEPESVSPDSELFRAHPDWIFQWPTRPRTLARQTHLLALSRPEVRDHLVTALDGLLSSAPIDALKWDLNRPLTEASDGVDASSPWIAQVEGLYEVIDRVRALHPGVWIESCASGGGRADLGIMSRTEWTWPSDNTDALERLAIQHGYLRAHSPHTMMAWVTDSPTYLTKREIPLRFRFHSAMCGLLGIGGNLATWSTDELAGAAEHVTRYKHIRTTVQFGTVRRLDADAPDDVTALSYQAPDGGQLAVFAFAPSVRHLRRTVLLRLRDLDPAAVYVDADTGARHSGALLMHHGLRVPLVGDYASALVVLDRAP</sequence>
<dbReference type="InterPro" id="IPR013785">
    <property type="entry name" value="Aldolase_TIM"/>
</dbReference>
<dbReference type="InParanoid" id="A0A4R5CD42"/>
<dbReference type="InterPro" id="IPR050985">
    <property type="entry name" value="Alpha-glycosidase_related"/>
</dbReference>
<dbReference type="Gene3D" id="2.70.98.60">
    <property type="entry name" value="alpha-galactosidase from lactobacil brevis"/>
    <property type="match status" value="1"/>
</dbReference>
<evidence type="ECO:0000259" key="6">
    <source>
        <dbReference type="Pfam" id="PF16874"/>
    </source>
</evidence>
<evidence type="ECO:0000313" key="9">
    <source>
        <dbReference type="Proteomes" id="UP000294739"/>
    </source>
</evidence>
<dbReference type="SUPFAM" id="SSF51445">
    <property type="entry name" value="(Trans)glycosidases"/>
    <property type="match status" value="1"/>
</dbReference>